<evidence type="ECO:0000313" key="3">
    <source>
        <dbReference type="Proteomes" id="UP001459277"/>
    </source>
</evidence>
<dbReference type="InterPro" id="IPR037516">
    <property type="entry name" value="Tripartite_DENN"/>
</dbReference>
<dbReference type="Pfam" id="PF02141">
    <property type="entry name" value="DENN"/>
    <property type="match status" value="1"/>
</dbReference>
<dbReference type="InterPro" id="IPR001194">
    <property type="entry name" value="cDENN_dom"/>
</dbReference>
<dbReference type="Gene3D" id="3.40.50.11500">
    <property type="match status" value="1"/>
</dbReference>
<gene>
    <name evidence="2" type="ORF">SO802_017772</name>
</gene>
<reference evidence="2 3" key="1">
    <citation type="submission" date="2024-01" db="EMBL/GenBank/DDBJ databases">
        <title>A telomere-to-telomere, gap-free genome of sweet tea (Lithocarpus litseifolius).</title>
        <authorList>
            <person name="Zhou J."/>
        </authorList>
    </citation>
    <scope>NUCLEOTIDE SEQUENCE [LARGE SCALE GENOMIC DNA]</scope>
    <source>
        <strain evidence="2">Zhou-2022a</strain>
        <tissue evidence="2">Leaf</tissue>
    </source>
</reference>
<dbReference type="AlphaFoldDB" id="A0AAW2CIX8"/>
<comment type="caution">
    <text evidence="2">The sequence shown here is derived from an EMBL/GenBank/DDBJ whole genome shotgun (WGS) entry which is preliminary data.</text>
</comment>
<name>A0AAW2CIX8_9ROSI</name>
<accession>A0AAW2CIX8</accession>
<keyword evidence="3" id="KW-1185">Reference proteome</keyword>
<dbReference type="InterPro" id="IPR051942">
    <property type="entry name" value="DENN_domain_containing_2"/>
</dbReference>
<dbReference type="EMBL" id="JAZDWU010000006">
    <property type="protein sequence ID" value="KAK9998169.1"/>
    <property type="molecule type" value="Genomic_DNA"/>
</dbReference>
<dbReference type="Proteomes" id="UP001459277">
    <property type="component" value="Unassembled WGS sequence"/>
</dbReference>
<dbReference type="SMART" id="SM00799">
    <property type="entry name" value="DENN"/>
    <property type="match status" value="1"/>
</dbReference>
<dbReference type="InterPro" id="IPR043153">
    <property type="entry name" value="DENN_C"/>
</dbReference>
<organism evidence="2 3">
    <name type="scientific">Lithocarpus litseifolius</name>
    <dbReference type="NCBI Taxonomy" id="425828"/>
    <lineage>
        <taxon>Eukaryota</taxon>
        <taxon>Viridiplantae</taxon>
        <taxon>Streptophyta</taxon>
        <taxon>Embryophyta</taxon>
        <taxon>Tracheophyta</taxon>
        <taxon>Spermatophyta</taxon>
        <taxon>Magnoliopsida</taxon>
        <taxon>eudicotyledons</taxon>
        <taxon>Gunneridae</taxon>
        <taxon>Pentapetalae</taxon>
        <taxon>rosids</taxon>
        <taxon>fabids</taxon>
        <taxon>Fagales</taxon>
        <taxon>Fagaceae</taxon>
        <taxon>Lithocarpus</taxon>
    </lineage>
</organism>
<evidence type="ECO:0000259" key="1">
    <source>
        <dbReference type="PROSITE" id="PS50211"/>
    </source>
</evidence>
<sequence>MGLLWSWLQFKRKYSADGAVKKRVEDVMPIATRHERTRNTLTSPLEGDKQQLQQLYNACIGISQVLSLVAGVLLEKQVLVVCPNLGVLSAVVLSLVPLIRPFQWQSLLLPQCQGSWTTIWASLSSLIITVGLKKHHPWFTIITHNHCGPQETPSLVLRLLVQPIQPLTLSYL</sequence>
<proteinExistence type="predicted"/>
<dbReference type="PROSITE" id="PS50211">
    <property type="entry name" value="DENN"/>
    <property type="match status" value="1"/>
</dbReference>
<dbReference type="PANTHER" id="PTHR15288">
    <property type="entry name" value="DENN DOMAIN-CONTAINING PROTEIN 2"/>
    <property type="match status" value="1"/>
</dbReference>
<evidence type="ECO:0000313" key="2">
    <source>
        <dbReference type="EMBL" id="KAK9998169.1"/>
    </source>
</evidence>
<dbReference type="PANTHER" id="PTHR15288:SF0">
    <property type="entry name" value="UDENN DOMAIN-CONTAINING PROTEIN"/>
    <property type="match status" value="1"/>
</dbReference>
<protein>
    <recommendedName>
        <fullName evidence="1">UDENN domain-containing protein</fullName>
    </recommendedName>
</protein>
<feature type="domain" description="UDENN" evidence="1">
    <location>
        <begin position="1"/>
        <end position="172"/>
    </location>
</feature>